<dbReference type="InterPro" id="IPR050624">
    <property type="entry name" value="HTH-type_Tx_Regulator"/>
</dbReference>
<dbReference type="PANTHER" id="PTHR43479">
    <property type="entry name" value="ACREF/ENVCD OPERON REPRESSOR-RELATED"/>
    <property type="match status" value="1"/>
</dbReference>
<dbReference type="OrthoDB" id="7618612at2"/>
<evidence type="ECO:0000256" key="5">
    <source>
        <dbReference type="ARBA" id="ARBA00023015"/>
    </source>
</evidence>
<keyword evidence="4" id="KW-0678">Repressor</keyword>
<reference evidence="12" key="1">
    <citation type="submission" date="2016-10" db="EMBL/GenBank/DDBJ databases">
        <authorList>
            <person name="Varghese N."/>
            <person name="Submissions S."/>
        </authorList>
    </citation>
    <scope>NUCLEOTIDE SEQUENCE [LARGE SCALE GENOMIC DNA]</scope>
    <source>
        <strain evidence="12">CGMCC 1.12402</strain>
    </source>
</reference>
<evidence type="ECO:0000256" key="6">
    <source>
        <dbReference type="ARBA" id="ARBA00023125"/>
    </source>
</evidence>
<evidence type="ECO:0000259" key="10">
    <source>
        <dbReference type="PROSITE" id="PS50977"/>
    </source>
</evidence>
<name>A0A1I0QWR0_9BACT</name>
<feature type="domain" description="HTH tetR-type" evidence="10">
    <location>
        <begin position="8"/>
        <end position="68"/>
    </location>
</feature>
<dbReference type="EMBL" id="FOIR01000002">
    <property type="protein sequence ID" value="SEW31921.1"/>
    <property type="molecule type" value="Genomic_DNA"/>
</dbReference>
<dbReference type="SUPFAM" id="SSF48498">
    <property type="entry name" value="Tetracyclin repressor-like, C-terminal domain"/>
    <property type="match status" value="1"/>
</dbReference>
<evidence type="ECO:0000313" key="12">
    <source>
        <dbReference type="Proteomes" id="UP000199437"/>
    </source>
</evidence>
<evidence type="ECO:0000256" key="7">
    <source>
        <dbReference type="ARBA" id="ARBA00023163"/>
    </source>
</evidence>
<dbReference type="Pfam" id="PF00440">
    <property type="entry name" value="TetR_N"/>
    <property type="match status" value="1"/>
</dbReference>
<proteinExistence type="predicted"/>
<keyword evidence="5" id="KW-0805">Transcription regulation</keyword>
<protein>
    <recommendedName>
        <fullName evidence="3">Biofilm operon icaADBC HTH-type negative transcriptional regulator IcaR</fullName>
    </recommendedName>
    <alternativeName>
        <fullName evidence="8">Intercellular adhesion protein R</fullName>
    </alternativeName>
</protein>
<evidence type="ECO:0000256" key="4">
    <source>
        <dbReference type="ARBA" id="ARBA00022491"/>
    </source>
</evidence>
<dbReference type="GeneID" id="99987490"/>
<dbReference type="InterPro" id="IPR001647">
    <property type="entry name" value="HTH_TetR"/>
</dbReference>
<organism evidence="11 12">
    <name type="scientific">Roseivirga pacifica</name>
    <dbReference type="NCBI Taxonomy" id="1267423"/>
    <lineage>
        <taxon>Bacteria</taxon>
        <taxon>Pseudomonadati</taxon>
        <taxon>Bacteroidota</taxon>
        <taxon>Cytophagia</taxon>
        <taxon>Cytophagales</taxon>
        <taxon>Roseivirgaceae</taxon>
        <taxon>Roseivirga</taxon>
    </lineage>
</organism>
<keyword evidence="7" id="KW-0804">Transcription</keyword>
<dbReference type="GO" id="GO:0003677">
    <property type="term" value="F:DNA binding"/>
    <property type="evidence" value="ECO:0007669"/>
    <property type="project" value="UniProtKB-UniRule"/>
</dbReference>
<dbReference type="STRING" id="1267423.SAMN05216290_2801"/>
<dbReference type="Pfam" id="PF18665">
    <property type="entry name" value="TetR_C_37"/>
    <property type="match status" value="1"/>
</dbReference>
<keyword evidence="6 9" id="KW-0238">DNA-binding</keyword>
<gene>
    <name evidence="11" type="ORF">SAMN05216290_2801</name>
</gene>
<dbReference type="PANTHER" id="PTHR43479:SF11">
    <property type="entry name" value="ACREF_ENVCD OPERON REPRESSOR-RELATED"/>
    <property type="match status" value="1"/>
</dbReference>
<dbReference type="SUPFAM" id="SSF46689">
    <property type="entry name" value="Homeodomain-like"/>
    <property type="match status" value="1"/>
</dbReference>
<evidence type="ECO:0000256" key="1">
    <source>
        <dbReference type="ARBA" id="ARBA00002291"/>
    </source>
</evidence>
<comment type="function">
    <text evidence="1">Represses transcription of the icaADBC operon necessary for biofilm production.</text>
</comment>
<dbReference type="AlphaFoldDB" id="A0A1I0QWR0"/>
<evidence type="ECO:0000256" key="8">
    <source>
        <dbReference type="ARBA" id="ARBA00030200"/>
    </source>
</evidence>
<keyword evidence="12" id="KW-1185">Reference proteome</keyword>
<dbReference type="InterPro" id="IPR009057">
    <property type="entry name" value="Homeodomain-like_sf"/>
</dbReference>
<dbReference type="Gene3D" id="1.10.357.10">
    <property type="entry name" value="Tetracycline Repressor, domain 2"/>
    <property type="match status" value="1"/>
</dbReference>
<accession>A0A1I0QWR0</accession>
<evidence type="ECO:0000256" key="3">
    <source>
        <dbReference type="ARBA" id="ARBA00014341"/>
    </source>
</evidence>
<dbReference type="InterPro" id="IPR041646">
    <property type="entry name" value="IcaR_C"/>
</dbReference>
<dbReference type="Proteomes" id="UP000199437">
    <property type="component" value="Unassembled WGS sequence"/>
</dbReference>
<comment type="subunit">
    <text evidence="2">Homodimer.</text>
</comment>
<evidence type="ECO:0000256" key="2">
    <source>
        <dbReference type="ARBA" id="ARBA00011738"/>
    </source>
</evidence>
<evidence type="ECO:0000313" key="11">
    <source>
        <dbReference type="EMBL" id="SEW31921.1"/>
    </source>
</evidence>
<sequence>MGRKSLKDVRRQEIVQAFYTIADAQGLHNTSIAMIAEEMDVNPSLILHYFKSKDELLLSLIDYILDKYLNIYRVNTDLTLIEQLEEMLDNLFSTKWDTLVSDHVYYSCYTMIFRDPVVRKKYKQLHDSLRVSLKEQLAQAKAAGIISVEDPEMTAKIIYTVLEGAYYYICMEPSKQKRQEIMKQYKQHALQVLGMTYAGA</sequence>
<dbReference type="RefSeq" id="WP_090259186.1">
    <property type="nucleotide sequence ID" value="NZ_FOIR01000002.1"/>
</dbReference>
<dbReference type="PROSITE" id="PS50977">
    <property type="entry name" value="HTH_TETR_2"/>
    <property type="match status" value="1"/>
</dbReference>
<evidence type="ECO:0000256" key="9">
    <source>
        <dbReference type="PROSITE-ProRule" id="PRU00335"/>
    </source>
</evidence>
<dbReference type="InterPro" id="IPR036271">
    <property type="entry name" value="Tet_transcr_reg_TetR-rel_C_sf"/>
</dbReference>
<feature type="DNA-binding region" description="H-T-H motif" evidence="9">
    <location>
        <begin position="31"/>
        <end position="50"/>
    </location>
</feature>